<accession>A0AAN8K508</accession>
<dbReference type="PANTHER" id="PTHR21561">
    <property type="entry name" value="INO80 COMPLEX SUBUNIT B"/>
    <property type="match status" value="1"/>
</dbReference>
<sequence>MGKRKDISGSTGTEEESITESPGSSHKKHKKHKKKHKKKKDRDLDESFESTSETTPVKPAIRLKLKIGGETLGTKDITPAIDDNSSSSYLIEEPLINVTDTATSSTVTTPWEGDKLDDTFHTKKSGEDTSDEEKQWLDALEAGELDDYGEIKKNANTKPLTTRQKALLHGPQDKELLQLPSGYKTVELTEEQLQRRQQRAKKRRQQAQEKREKDKKQTLDRLLKKQDSRAKKGRGSKRSNIPRVRYSLKRDGNTISIPQGFNLPFVPQPPKAPPKPAVKCGVTGCRNPKKYSCSKTGVPLCSLSCYKKNMAAVHVKSTTETNIT</sequence>
<comment type="caution">
    <text evidence="4">The sequence shown here is derived from an EMBL/GenBank/DDBJ whole genome shotgun (WGS) entry which is preliminary data.</text>
</comment>
<feature type="region of interest" description="Disordered" evidence="1">
    <location>
        <begin position="1"/>
        <end position="62"/>
    </location>
</feature>
<feature type="region of interest" description="Disordered" evidence="1">
    <location>
        <begin position="194"/>
        <end position="242"/>
    </location>
</feature>
<evidence type="ECO:0000259" key="2">
    <source>
        <dbReference type="SMART" id="SM01406"/>
    </source>
</evidence>
<dbReference type="InterPro" id="IPR029523">
    <property type="entry name" value="INO80B/Ies2"/>
</dbReference>
<keyword evidence="5" id="KW-1185">Reference proteome</keyword>
<dbReference type="CDD" id="cd23021">
    <property type="entry name" value="zf-HIT_IN80B"/>
    <property type="match status" value="1"/>
</dbReference>
<feature type="compositionally biased region" description="Basic and acidic residues" evidence="1">
    <location>
        <begin position="206"/>
        <end position="230"/>
    </location>
</feature>
<evidence type="ECO:0000256" key="1">
    <source>
        <dbReference type="SAM" id="MobiDB-lite"/>
    </source>
</evidence>
<dbReference type="SMART" id="SM01406">
    <property type="entry name" value="PAPA-1"/>
    <property type="match status" value="1"/>
</dbReference>
<dbReference type="AlphaFoldDB" id="A0AAN8K508"/>
<dbReference type="Pfam" id="PF04438">
    <property type="entry name" value="zf-HIT"/>
    <property type="match status" value="1"/>
</dbReference>
<gene>
    <name evidence="4" type="ORF">SNE40_001877</name>
    <name evidence="3" type="ORF">SNE40_006936</name>
</gene>
<feature type="compositionally biased region" description="Basic and acidic residues" evidence="1">
    <location>
        <begin position="112"/>
        <end position="133"/>
    </location>
</feature>
<dbReference type="GO" id="GO:0031011">
    <property type="term" value="C:Ino80 complex"/>
    <property type="evidence" value="ECO:0007669"/>
    <property type="project" value="InterPro"/>
</dbReference>
<feature type="domain" description="INO80 complex subunit B-like conserved region" evidence="2">
    <location>
        <begin position="191"/>
        <end position="261"/>
    </location>
</feature>
<dbReference type="Proteomes" id="UP001347796">
    <property type="component" value="Unassembled WGS sequence"/>
</dbReference>
<dbReference type="InterPro" id="IPR007529">
    <property type="entry name" value="Znf_HIT"/>
</dbReference>
<evidence type="ECO:0000313" key="5">
    <source>
        <dbReference type="Proteomes" id="UP001347796"/>
    </source>
</evidence>
<dbReference type="Gene3D" id="3.30.60.190">
    <property type="match status" value="1"/>
</dbReference>
<dbReference type="EMBL" id="JAZGQO010000002">
    <property type="protein sequence ID" value="KAK6189907.1"/>
    <property type="molecule type" value="Genomic_DNA"/>
</dbReference>
<evidence type="ECO:0000313" key="4">
    <source>
        <dbReference type="EMBL" id="KAK6189907.1"/>
    </source>
</evidence>
<dbReference type="Pfam" id="PF04795">
    <property type="entry name" value="PAPA-1"/>
    <property type="match status" value="1"/>
</dbReference>
<feature type="compositionally biased region" description="Basic residues" evidence="1">
    <location>
        <begin position="25"/>
        <end position="40"/>
    </location>
</feature>
<proteinExistence type="predicted"/>
<evidence type="ECO:0000313" key="3">
    <source>
        <dbReference type="EMBL" id="KAK6184468.1"/>
    </source>
</evidence>
<dbReference type="GO" id="GO:0006338">
    <property type="term" value="P:chromatin remodeling"/>
    <property type="evidence" value="ECO:0007669"/>
    <property type="project" value="InterPro"/>
</dbReference>
<feature type="region of interest" description="Disordered" evidence="1">
    <location>
        <begin position="101"/>
        <end position="133"/>
    </location>
</feature>
<reference evidence="4 5" key="1">
    <citation type="submission" date="2024-01" db="EMBL/GenBank/DDBJ databases">
        <title>The genome of the rayed Mediterranean limpet Patella caerulea (Linnaeus, 1758).</title>
        <authorList>
            <person name="Anh-Thu Weber A."/>
            <person name="Halstead-Nussloch G."/>
        </authorList>
    </citation>
    <scope>NUCLEOTIDE SEQUENCE [LARGE SCALE GENOMIC DNA]</scope>
    <source>
        <strain evidence="4">AATW-2023a</strain>
        <tissue evidence="4">Whole specimen</tissue>
    </source>
</reference>
<dbReference type="PANTHER" id="PTHR21561:SF12">
    <property type="entry name" value="INO80 COMPLEX SUBUNIT B"/>
    <property type="match status" value="1"/>
</dbReference>
<dbReference type="EMBL" id="JAZGQO010000006">
    <property type="protein sequence ID" value="KAK6184468.1"/>
    <property type="molecule type" value="Genomic_DNA"/>
</dbReference>
<organism evidence="4 5">
    <name type="scientific">Patella caerulea</name>
    <name type="common">Rayed Mediterranean limpet</name>
    <dbReference type="NCBI Taxonomy" id="87958"/>
    <lineage>
        <taxon>Eukaryota</taxon>
        <taxon>Metazoa</taxon>
        <taxon>Spiralia</taxon>
        <taxon>Lophotrochozoa</taxon>
        <taxon>Mollusca</taxon>
        <taxon>Gastropoda</taxon>
        <taxon>Patellogastropoda</taxon>
        <taxon>Patelloidea</taxon>
        <taxon>Patellidae</taxon>
        <taxon>Patella</taxon>
    </lineage>
</organism>
<protein>
    <recommendedName>
        <fullName evidence="2">INO80 complex subunit B-like conserved region domain-containing protein</fullName>
    </recommendedName>
</protein>
<name>A0AAN8K508_PATCE</name>
<dbReference type="InterPro" id="IPR006880">
    <property type="entry name" value="INO80B_C"/>
</dbReference>
<feature type="compositionally biased region" description="Basic residues" evidence="1">
    <location>
        <begin position="196"/>
        <end position="205"/>
    </location>
</feature>